<keyword evidence="3" id="KW-1185">Reference proteome</keyword>
<evidence type="ECO:0000313" key="3">
    <source>
        <dbReference type="Proteomes" id="UP001161017"/>
    </source>
</evidence>
<accession>A0AA43TU64</accession>
<sequence length="432" mass="49255">MEFSEAQESQPLLRSEIIKSFEIDFEESEEKYIRPQFDKDKIYFPLFCTTEVPENYFKELESFYPIGEAPWLEILTRDPGKILQSSEDSQNAEISDSTPFKGYSVEELSEFFKSHLRSSDESALGGPFTHFTFIVVDEACFDTKPLSCIVCCDAPDFAEGEDEIKLKSIRMDFDDATNWLPAFEELALTPEEYDDKEELLTFGIMPPPTMRFTDRVERYRFAPMAQARRNKRRALRIVEEAITKQAREARTNKKGASRSSDVDQTLIENAQRLTIDEPEAPDSSEPRGANSQDQQDTNIETASKGDDEEVSTQPKKNSKTRIDPAKEDITITARRKVDVVHGPNILRQIRLFLYQDKDDEREVRLIDNRTGETSRLDESRLAMHAAGPTRSVYSSMRRVYGPIVQGKEDPVIVSKGRDVGLSMRSDSSSGSE</sequence>
<reference evidence="2" key="1">
    <citation type="journal article" date="2023" name="Genome Biol. Evol.">
        <title>First Whole Genome Sequence and Flow Cytometry Genome Size Data for the Lichen-Forming Fungus Ramalina farinacea (Ascomycota).</title>
        <authorList>
            <person name="Llewellyn T."/>
            <person name="Mian S."/>
            <person name="Hill R."/>
            <person name="Leitch I.J."/>
            <person name="Gaya E."/>
        </authorList>
    </citation>
    <scope>NUCLEOTIDE SEQUENCE</scope>
    <source>
        <strain evidence="2">LIQ254RAFAR</strain>
    </source>
</reference>
<protein>
    <submittedName>
        <fullName evidence="2">Uncharacterized protein</fullName>
    </submittedName>
</protein>
<gene>
    <name evidence="2" type="ORF">OHK93_007208</name>
</gene>
<feature type="region of interest" description="Disordered" evidence="1">
    <location>
        <begin position="272"/>
        <end position="323"/>
    </location>
</feature>
<feature type="compositionally biased region" description="Polar residues" evidence="1">
    <location>
        <begin position="289"/>
        <end position="301"/>
    </location>
</feature>
<dbReference type="AlphaFoldDB" id="A0AA43TU64"/>
<dbReference type="EMBL" id="JAPUFD010000006">
    <property type="protein sequence ID" value="MDI1487934.1"/>
    <property type="molecule type" value="Genomic_DNA"/>
</dbReference>
<dbReference type="Proteomes" id="UP001161017">
    <property type="component" value="Unassembled WGS sequence"/>
</dbReference>
<evidence type="ECO:0000256" key="1">
    <source>
        <dbReference type="SAM" id="MobiDB-lite"/>
    </source>
</evidence>
<comment type="caution">
    <text evidence="2">The sequence shown here is derived from an EMBL/GenBank/DDBJ whole genome shotgun (WGS) entry which is preliminary data.</text>
</comment>
<name>A0AA43TU64_9LECA</name>
<organism evidence="2 3">
    <name type="scientific">Ramalina farinacea</name>
    <dbReference type="NCBI Taxonomy" id="258253"/>
    <lineage>
        <taxon>Eukaryota</taxon>
        <taxon>Fungi</taxon>
        <taxon>Dikarya</taxon>
        <taxon>Ascomycota</taxon>
        <taxon>Pezizomycotina</taxon>
        <taxon>Lecanoromycetes</taxon>
        <taxon>OSLEUM clade</taxon>
        <taxon>Lecanoromycetidae</taxon>
        <taxon>Lecanorales</taxon>
        <taxon>Lecanorineae</taxon>
        <taxon>Ramalinaceae</taxon>
        <taxon>Ramalina</taxon>
    </lineage>
</organism>
<evidence type="ECO:0000313" key="2">
    <source>
        <dbReference type="EMBL" id="MDI1487934.1"/>
    </source>
</evidence>
<proteinExistence type="predicted"/>